<dbReference type="SUPFAM" id="SSF54631">
    <property type="entry name" value="CBS-domain pair"/>
    <property type="match status" value="1"/>
</dbReference>
<dbReference type="InterPro" id="IPR000644">
    <property type="entry name" value="CBS_dom"/>
</dbReference>
<dbReference type="Pfam" id="PF00571">
    <property type="entry name" value="CBS"/>
    <property type="match status" value="1"/>
</dbReference>
<evidence type="ECO:0000313" key="4">
    <source>
        <dbReference type="Proteomes" id="UP001597023"/>
    </source>
</evidence>
<keyword evidence="4" id="KW-1185">Reference proteome</keyword>
<evidence type="ECO:0000256" key="1">
    <source>
        <dbReference type="PROSITE-ProRule" id="PRU00703"/>
    </source>
</evidence>
<dbReference type="EMBL" id="JBHTEB010000001">
    <property type="protein sequence ID" value="MFD0313235.1"/>
    <property type="molecule type" value="Genomic_DNA"/>
</dbReference>
<gene>
    <name evidence="3" type="ORF">ACFQZ6_03090</name>
</gene>
<reference evidence="4" key="1">
    <citation type="journal article" date="2019" name="Int. J. Syst. Evol. Microbiol.">
        <title>The Global Catalogue of Microorganisms (GCM) 10K type strain sequencing project: providing services to taxonomists for standard genome sequencing and annotation.</title>
        <authorList>
            <consortium name="The Broad Institute Genomics Platform"/>
            <consortium name="The Broad Institute Genome Sequencing Center for Infectious Disease"/>
            <person name="Wu L."/>
            <person name="Ma J."/>
        </authorList>
    </citation>
    <scope>NUCLEOTIDE SEQUENCE [LARGE SCALE GENOMIC DNA]</scope>
    <source>
        <strain evidence="4">CGMCC 4.7400</strain>
    </source>
</reference>
<comment type="caution">
    <text evidence="3">The sequence shown here is derived from an EMBL/GenBank/DDBJ whole genome shotgun (WGS) entry which is preliminary data.</text>
</comment>
<protein>
    <submittedName>
        <fullName evidence="3">CBS domain-containing protein</fullName>
    </submittedName>
</protein>
<sequence>MRARELVVDYETVDVDSDALAAARLMAEHSLPGLLVLDRRGAPRAVLPAAEMIKMLVPNYVVEDPALAAVVDEPHADRLCLALVGRRVGDCLPGRAAPPPVADPDDTALEVAALMARVHSPVVAVAERTPDGTRLLGVITASHLLHQLLAHAGTIGAP</sequence>
<accession>A0ABW2W158</accession>
<feature type="domain" description="CBS" evidence="2">
    <location>
        <begin position="93"/>
        <end position="155"/>
    </location>
</feature>
<dbReference type="Proteomes" id="UP001597023">
    <property type="component" value="Unassembled WGS sequence"/>
</dbReference>
<dbReference type="PROSITE" id="PS51371">
    <property type="entry name" value="CBS"/>
    <property type="match status" value="1"/>
</dbReference>
<name>A0ABW2W158_9ACTN</name>
<evidence type="ECO:0000313" key="3">
    <source>
        <dbReference type="EMBL" id="MFD0313235.1"/>
    </source>
</evidence>
<organism evidence="3 4">
    <name type="scientific">Streptomyces flavalbus</name>
    <dbReference type="NCBI Taxonomy" id="2665155"/>
    <lineage>
        <taxon>Bacteria</taxon>
        <taxon>Bacillati</taxon>
        <taxon>Actinomycetota</taxon>
        <taxon>Actinomycetes</taxon>
        <taxon>Kitasatosporales</taxon>
        <taxon>Streptomycetaceae</taxon>
        <taxon>Streptomyces</taxon>
    </lineage>
</organism>
<evidence type="ECO:0000259" key="2">
    <source>
        <dbReference type="PROSITE" id="PS51371"/>
    </source>
</evidence>
<keyword evidence="1" id="KW-0129">CBS domain</keyword>
<dbReference type="CDD" id="cd17788">
    <property type="entry name" value="CBS_pair_bac"/>
    <property type="match status" value="1"/>
</dbReference>
<dbReference type="RefSeq" id="WP_381604796.1">
    <property type="nucleotide sequence ID" value="NZ_JBHTEB010000001.1"/>
</dbReference>
<dbReference type="Gene3D" id="3.10.580.10">
    <property type="entry name" value="CBS-domain"/>
    <property type="match status" value="1"/>
</dbReference>
<proteinExistence type="predicted"/>
<dbReference type="InterPro" id="IPR046342">
    <property type="entry name" value="CBS_dom_sf"/>
</dbReference>